<feature type="compositionally biased region" description="Polar residues" evidence="5">
    <location>
        <begin position="533"/>
        <end position="549"/>
    </location>
</feature>
<feature type="region of interest" description="Disordered" evidence="5">
    <location>
        <begin position="365"/>
        <end position="595"/>
    </location>
</feature>
<evidence type="ECO:0000313" key="7">
    <source>
        <dbReference type="EMBL" id="KAK3216758.1"/>
    </source>
</evidence>
<keyword evidence="8" id="KW-1185">Reference proteome</keyword>
<feature type="region of interest" description="Disordered" evidence="5">
    <location>
        <begin position="245"/>
        <end position="267"/>
    </location>
</feature>
<proteinExistence type="predicted"/>
<feature type="region of interest" description="Disordered" evidence="5">
    <location>
        <begin position="158"/>
        <end position="222"/>
    </location>
</feature>
<organism evidence="7 8">
    <name type="scientific">Pseudopithomyces chartarum</name>
    <dbReference type="NCBI Taxonomy" id="1892770"/>
    <lineage>
        <taxon>Eukaryota</taxon>
        <taxon>Fungi</taxon>
        <taxon>Dikarya</taxon>
        <taxon>Ascomycota</taxon>
        <taxon>Pezizomycotina</taxon>
        <taxon>Dothideomycetes</taxon>
        <taxon>Pleosporomycetidae</taxon>
        <taxon>Pleosporales</taxon>
        <taxon>Massarineae</taxon>
        <taxon>Didymosphaeriaceae</taxon>
        <taxon>Pseudopithomyces</taxon>
    </lineage>
</organism>
<feature type="compositionally biased region" description="Low complexity" evidence="5">
    <location>
        <begin position="521"/>
        <end position="532"/>
    </location>
</feature>
<feature type="domain" description="DNA endonuclease activator Ctp1 C-terminal" evidence="6">
    <location>
        <begin position="625"/>
        <end position="734"/>
    </location>
</feature>
<feature type="compositionally biased region" description="Basic residues" evidence="5">
    <location>
        <begin position="375"/>
        <end position="384"/>
    </location>
</feature>
<reference evidence="7 8" key="1">
    <citation type="submission" date="2021-02" db="EMBL/GenBank/DDBJ databases">
        <title>Genome assembly of Pseudopithomyces chartarum.</title>
        <authorList>
            <person name="Jauregui R."/>
            <person name="Singh J."/>
            <person name="Voisey C."/>
        </authorList>
    </citation>
    <scope>NUCLEOTIDE SEQUENCE [LARGE SCALE GENOMIC DNA]</scope>
    <source>
        <strain evidence="7 8">AGR01</strain>
    </source>
</reference>
<dbReference type="Pfam" id="PF08573">
    <property type="entry name" value="SAE2"/>
    <property type="match status" value="1"/>
</dbReference>
<comment type="caution">
    <text evidence="7">The sequence shown here is derived from an EMBL/GenBank/DDBJ whole genome shotgun (WGS) entry which is preliminary data.</text>
</comment>
<evidence type="ECO:0000256" key="2">
    <source>
        <dbReference type="ARBA" id="ARBA00022763"/>
    </source>
</evidence>
<comment type="subcellular location">
    <subcellularLocation>
        <location evidence="1">Nucleus</location>
    </subcellularLocation>
</comment>
<dbReference type="Proteomes" id="UP001280581">
    <property type="component" value="Unassembled WGS sequence"/>
</dbReference>
<keyword evidence="2" id="KW-0227">DNA damage</keyword>
<feature type="compositionally biased region" description="Polar residues" evidence="5">
    <location>
        <begin position="385"/>
        <end position="407"/>
    </location>
</feature>
<protein>
    <recommendedName>
        <fullName evidence="6">DNA endonuclease activator Ctp1 C-terminal domain-containing protein</fullName>
    </recommendedName>
</protein>
<gene>
    <name evidence="7" type="ORF">GRF29_1g880768</name>
</gene>
<evidence type="ECO:0000256" key="3">
    <source>
        <dbReference type="ARBA" id="ARBA00023242"/>
    </source>
</evidence>
<feature type="compositionally biased region" description="Basic and acidic residues" evidence="5">
    <location>
        <begin position="452"/>
        <end position="474"/>
    </location>
</feature>
<evidence type="ECO:0000259" key="6">
    <source>
        <dbReference type="Pfam" id="PF08573"/>
    </source>
</evidence>
<sequence>MDDFDAWLAHGKSLWARVYDEVILPDVNKEWKKRSDAHGTQLKNKDGELRILRDHVSNGVVKNARLTCENTHLKCLIEKHGIEVPKEGQDFSAQEAQVPANEFNDVVSQLQDLNKRHQDAVKRLKYLERKNDAIMQKNKDMKDSVKAWQDYAERHLERKRLKSEGKTSTEQKGSNLELQTPGPVPFLPSSPASAALRTPRSLVPQQCSSPIPSADVETEVNLSRDGQEEYDGLVVDNRHPLLRIPPKDDQADVVSSSKNAGPSIPGQFTADRVDSSQTTVLEAIDQENEGESHERTLVTTDDEPEFLYGRSLKRKRHVSTNVNVLHSGSDGTQSKPVRVKEEFYSSPPSESAVNASLRKETIDLDELGPNPIMTPRHRRQKRPNSIHSIQPGTLRTQRSNSVPSSDNLVKAEPTEDVNVTEMEDTRAVSEPTGAISKPREILQPLDPNIVARKADTPNKRIKTEKARQDTRFDNLTESGETAPPTSRIQKRLPPNLARAQFNERIRATKSGSSPAKNVLRTPKSAPAKTTTAQVSKETSSNHTTLTPSAKPSHRRTPATTPRPKAIPDNRPVWRLGASEPSRKPPIPPVPRTAEPQRRLRDKPIAELGIKDFKINPVYNGGHTYAFTDTVRRREDRLCLPGCTNPSCCGSTFRSLALAAPRLSEAQEEELLEEYLGDAYDSFGLTQMSGEEREEIVVQARTRKLAREHGKHRRLYEGRVTPPGFWRVDFPTTQEQEEDREKAAQMELVEIKNRWLEAMRKGGKYMFADE</sequence>
<evidence type="ECO:0000256" key="5">
    <source>
        <dbReference type="SAM" id="MobiDB-lite"/>
    </source>
</evidence>
<dbReference type="GO" id="GO:0005634">
    <property type="term" value="C:nucleus"/>
    <property type="evidence" value="ECO:0007669"/>
    <property type="project" value="UniProtKB-SubCell"/>
</dbReference>
<evidence type="ECO:0000313" key="8">
    <source>
        <dbReference type="Proteomes" id="UP001280581"/>
    </source>
</evidence>
<feature type="coiled-coil region" evidence="4">
    <location>
        <begin position="110"/>
        <end position="144"/>
    </location>
</feature>
<evidence type="ECO:0000256" key="4">
    <source>
        <dbReference type="SAM" id="Coils"/>
    </source>
</evidence>
<keyword evidence="3" id="KW-0539">Nucleus</keyword>
<dbReference type="EMBL" id="WVTA01000001">
    <property type="protein sequence ID" value="KAK3216758.1"/>
    <property type="molecule type" value="Genomic_DNA"/>
</dbReference>
<dbReference type="AlphaFoldDB" id="A0AAN6RLH2"/>
<dbReference type="InterPro" id="IPR013882">
    <property type="entry name" value="Ctp1_C"/>
</dbReference>
<feature type="compositionally biased region" description="Polar residues" evidence="5">
    <location>
        <begin position="475"/>
        <end position="487"/>
    </location>
</feature>
<keyword evidence="4" id="KW-0175">Coiled coil</keyword>
<feature type="compositionally biased region" description="Basic and acidic residues" evidence="5">
    <location>
        <begin position="158"/>
        <end position="169"/>
    </location>
</feature>
<dbReference type="GO" id="GO:0006281">
    <property type="term" value="P:DNA repair"/>
    <property type="evidence" value="ECO:0007669"/>
    <property type="project" value="InterPro"/>
</dbReference>
<name>A0AAN6RLH2_9PLEO</name>
<evidence type="ECO:0000256" key="1">
    <source>
        <dbReference type="ARBA" id="ARBA00004123"/>
    </source>
</evidence>
<accession>A0AAN6RLH2</accession>